<dbReference type="HAMAP" id="MF_00379">
    <property type="entry name" value="GTPase_MnmE"/>
    <property type="match status" value="1"/>
</dbReference>
<organism evidence="10 11">
    <name type="scientific">Granulicella aggregans</name>
    <dbReference type="NCBI Taxonomy" id="474949"/>
    <lineage>
        <taxon>Bacteria</taxon>
        <taxon>Pseudomonadati</taxon>
        <taxon>Acidobacteriota</taxon>
        <taxon>Terriglobia</taxon>
        <taxon>Terriglobales</taxon>
        <taxon>Acidobacteriaceae</taxon>
        <taxon>Granulicella</taxon>
    </lineage>
</organism>
<evidence type="ECO:0000256" key="7">
    <source>
        <dbReference type="RuleBase" id="RU003313"/>
    </source>
</evidence>
<comment type="subcellular location">
    <subcellularLocation>
        <location evidence="6">Cytoplasm</location>
    </subcellularLocation>
</comment>
<feature type="binding site" evidence="6">
    <location>
        <begin position="248"/>
        <end position="254"/>
    </location>
    <ligand>
        <name>GTP</name>
        <dbReference type="ChEBI" id="CHEBI:37565"/>
    </ligand>
</feature>
<keyword evidence="6" id="KW-0479">Metal-binding</keyword>
<dbReference type="Proteomes" id="UP000540989">
    <property type="component" value="Unassembled WGS sequence"/>
</dbReference>
<feature type="binding site" evidence="6">
    <location>
        <position position="24"/>
    </location>
    <ligand>
        <name>(6S)-5-formyl-5,6,7,8-tetrahydrofolate</name>
        <dbReference type="ChEBI" id="CHEBI:57457"/>
    </ligand>
</feature>
<dbReference type="PANTHER" id="PTHR42714">
    <property type="entry name" value="TRNA MODIFICATION GTPASE GTPBP3"/>
    <property type="match status" value="1"/>
</dbReference>
<evidence type="ECO:0000313" key="10">
    <source>
        <dbReference type="EMBL" id="MBB5057169.1"/>
    </source>
</evidence>
<comment type="caution">
    <text evidence="10">The sequence shown here is derived from an EMBL/GenBank/DDBJ whole genome shotgun (WGS) entry which is preliminary data.</text>
</comment>
<dbReference type="SUPFAM" id="SSF116878">
    <property type="entry name" value="TrmE connector domain"/>
    <property type="match status" value="1"/>
</dbReference>
<dbReference type="GO" id="GO:0003924">
    <property type="term" value="F:GTPase activity"/>
    <property type="evidence" value="ECO:0007669"/>
    <property type="project" value="UniProtKB-UniRule"/>
</dbReference>
<evidence type="ECO:0000313" key="11">
    <source>
        <dbReference type="Proteomes" id="UP000540989"/>
    </source>
</evidence>
<comment type="function">
    <text evidence="6">Exhibits a very high intrinsic GTPase hydrolysis rate. Involved in the addition of a carboxymethylaminomethyl (cmnm) group at the wobble position (U34) of certain tRNAs, forming tRNA-cmnm(5)s(2)U34.</text>
</comment>
<evidence type="ECO:0000256" key="5">
    <source>
        <dbReference type="ARBA" id="ARBA00023134"/>
    </source>
</evidence>
<dbReference type="PRINTS" id="PR00326">
    <property type="entry name" value="GTP1OBG"/>
</dbReference>
<dbReference type="GO" id="GO:0030488">
    <property type="term" value="P:tRNA methylation"/>
    <property type="evidence" value="ECO:0007669"/>
    <property type="project" value="TreeGrafter"/>
</dbReference>
<keyword evidence="6" id="KW-0460">Magnesium</keyword>
<dbReference type="EC" id="3.6.-.-" evidence="6"/>
<keyword evidence="11" id="KW-1185">Reference proteome</keyword>
<feature type="compositionally biased region" description="Polar residues" evidence="8">
    <location>
        <begin position="1"/>
        <end position="14"/>
    </location>
</feature>
<keyword evidence="6 10" id="KW-0378">Hydrolase</keyword>
<feature type="binding site" evidence="6">
    <location>
        <begin position="273"/>
        <end position="276"/>
    </location>
    <ligand>
        <name>GTP</name>
        <dbReference type="ChEBI" id="CHEBI:37565"/>
    </ligand>
</feature>
<keyword evidence="2 6" id="KW-0819">tRNA processing</keyword>
<keyword evidence="4 6" id="KW-0630">Potassium</keyword>
<dbReference type="InterPro" id="IPR031168">
    <property type="entry name" value="G_TrmE"/>
</dbReference>
<feature type="binding site" evidence="6">
    <location>
        <position position="254"/>
    </location>
    <ligand>
        <name>Mg(2+)</name>
        <dbReference type="ChEBI" id="CHEBI:18420"/>
    </ligand>
</feature>
<dbReference type="NCBIfam" id="TIGR00231">
    <property type="entry name" value="small_GTP"/>
    <property type="match status" value="1"/>
</dbReference>
<comment type="subunit">
    <text evidence="6">Homodimer. Heterotetramer of two MnmE and two MnmG subunits.</text>
</comment>
<dbReference type="Gene3D" id="1.20.120.430">
    <property type="entry name" value="tRNA modification GTPase MnmE domain 2"/>
    <property type="match status" value="1"/>
</dbReference>
<evidence type="ECO:0000256" key="4">
    <source>
        <dbReference type="ARBA" id="ARBA00022958"/>
    </source>
</evidence>
<evidence type="ECO:0000256" key="3">
    <source>
        <dbReference type="ARBA" id="ARBA00022741"/>
    </source>
</evidence>
<dbReference type="InterPro" id="IPR005225">
    <property type="entry name" value="Small_GTP-bd"/>
</dbReference>
<dbReference type="EMBL" id="JACHIP010000002">
    <property type="protein sequence ID" value="MBB5057169.1"/>
    <property type="molecule type" value="Genomic_DNA"/>
</dbReference>
<dbReference type="InterPro" id="IPR027417">
    <property type="entry name" value="P-loop_NTPase"/>
</dbReference>
<evidence type="ECO:0000259" key="9">
    <source>
        <dbReference type="PROSITE" id="PS51709"/>
    </source>
</evidence>
<dbReference type="GO" id="GO:0005525">
    <property type="term" value="F:GTP binding"/>
    <property type="evidence" value="ECO:0007669"/>
    <property type="project" value="UniProtKB-UniRule"/>
</dbReference>
<dbReference type="NCBIfam" id="TIGR00450">
    <property type="entry name" value="mnmE_trmE_thdF"/>
    <property type="match status" value="1"/>
</dbReference>
<dbReference type="InterPro" id="IPR004520">
    <property type="entry name" value="GTPase_MnmE"/>
</dbReference>
<evidence type="ECO:0000256" key="1">
    <source>
        <dbReference type="ARBA" id="ARBA00011043"/>
    </source>
</evidence>
<dbReference type="GO" id="GO:0046872">
    <property type="term" value="F:metal ion binding"/>
    <property type="evidence" value="ECO:0007669"/>
    <property type="project" value="UniProtKB-KW"/>
</dbReference>
<feature type="binding site" evidence="6">
    <location>
        <position position="233"/>
    </location>
    <ligand>
        <name>Mg(2+)</name>
        <dbReference type="ChEBI" id="CHEBI:18420"/>
    </ligand>
</feature>
<proteinExistence type="inferred from homology"/>
<feature type="domain" description="TrmE-type G" evidence="9">
    <location>
        <begin position="219"/>
        <end position="384"/>
    </location>
</feature>
<dbReference type="CDD" id="cd04164">
    <property type="entry name" value="trmE"/>
    <property type="match status" value="1"/>
</dbReference>
<evidence type="ECO:0000256" key="8">
    <source>
        <dbReference type="SAM" id="MobiDB-lite"/>
    </source>
</evidence>
<dbReference type="InterPro" id="IPR006073">
    <property type="entry name" value="GTP-bd"/>
</dbReference>
<sequence length="462" mass="48669">MTHVNDTIAATSTPPGRGGIGIVRLSGPEAKTIVEGMVRLRRPLAPGRARVAEIFEVGAESILDEAVVTWFAAPNSYTSEDVIEIAAHGSPVLLRTLLKQCIALGARLAEPGEFTERAFLSGRLDLTQAEAVQGLIDATTLQQARTAAQQMGGALSRQISPVKRDLIQLIAALEAGIDFAEDDLDLMDDLEIARQLKAIATPLAALEKSFAYGKVLRDGFRLAVVGRPNAGKSSLFNRLVGHQRAIVTAQAGTTRDTVSERVDIGGIPVELVDTAGLRKELAEGGMLDEAEAIGVARSREAMADADVLLLVVAADGMDGGMLHSDDQAVMAGAAGRRLIVALNKIDLVGDQRTPMSLEAKFIATSALNDTGVEDLRGAILEGLRASSGTTDSITVTSARQQDAIAEALKAVRSAQEGFDGSMPHEMLLLDLHEALGALDRLTGATHTEDILGVIFGSFCIGK</sequence>
<dbReference type="GO" id="GO:0002098">
    <property type="term" value="P:tRNA wobble uridine modification"/>
    <property type="evidence" value="ECO:0007669"/>
    <property type="project" value="TreeGrafter"/>
</dbReference>
<name>A0A7W8E3G0_9BACT</name>
<keyword evidence="3 6" id="KW-0547">Nucleotide-binding</keyword>
<dbReference type="InterPro" id="IPR027368">
    <property type="entry name" value="MnmE_dom2"/>
</dbReference>
<dbReference type="RefSeq" id="WP_184215712.1">
    <property type="nucleotide sequence ID" value="NZ_JACHIP010000002.1"/>
</dbReference>
<dbReference type="Pfam" id="PF10396">
    <property type="entry name" value="TrmE_N"/>
    <property type="match status" value="1"/>
</dbReference>
<comment type="similarity">
    <text evidence="1 6 7">Belongs to the TRAFAC class TrmE-Era-EngA-EngB-Septin-like GTPase superfamily. TrmE GTPase family.</text>
</comment>
<feature type="binding site" evidence="6">
    <location>
        <position position="84"/>
    </location>
    <ligand>
        <name>(6S)-5-formyl-5,6,7,8-tetrahydrofolate</name>
        <dbReference type="ChEBI" id="CHEBI:57457"/>
    </ligand>
</feature>
<dbReference type="InterPro" id="IPR027266">
    <property type="entry name" value="TrmE/GcvT-like"/>
</dbReference>
<dbReference type="InterPro" id="IPR018948">
    <property type="entry name" value="GTP-bd_TrmE_N"/>
</dbReference>
<feature type="region of interest" description="Disordered" evidence="8">
    <location>
        <begin position="1"/>
        <end position="21"/>
    </location>
</feature>
<evidence type="ECO:0000256" key="6">
    <source>
        <dbReference type="HAMAP-Rule" id="MF_00379"/>
    </source>
</evidence>
<comment type="caution">
    <text evidence="6">Lacks conserved residue(s) required for the propagation of feature annotation.</text>
</comment>
<dbReference type="AlphaFoldDB" id="A0A7W8E3G0"/>
<dbReference type="Gene3D" id="3.30.1360.120">
    <property type="entry name" value="Probable tRNA modification gtpase trme, domain 1"/>
    <property type="match status" value="1"/>
</dbReference>
<keyword evidence="6" id="KW-0963">Cytoplasm</keyword>
<dbReference type="Pfam" id="PF12631">
    <property type="entry name" value="MnmE_helical"/>
    <property type="match status" value="1"/>
</dbReference>
<feature type="binding site" evidence="6">
    <location>
        <position position="462"/>
    </location>
    <ligand>
        <name>(6S)-5-formyl-5,6,7,8-tetrahydrofolate</name>
        <dbReference type="ChEBI" id="CHEBI:57457"/>
    </ligand>
</feature>
<comment type="cofactor">
    <cofactor evidence="6">
        <name>K(+)</name>
        <dbReference type="ChEBI" id="CHEBI:29103"/>
    </cofactor>
    <text evidence="6">Binds 1 potassium ion per subunit.</text>
</comment>
<accession>A0A7W8E3G0</accession>
<dbReference type="PANTHER" id="PTHR42714:SF2">
    <property type="entry name" value="TRNA MODIFICATION GTPASE GTPBP3, MITOCHONDRIAL"/>
    <property type="match status" value="1"/>
</dbReference>
<dbReference type="SUPFAM" id="SSF52540">
    <property type="entry name" value="P-loop containing nucleoside triphosphate hydrolases"/>
    <property type="match status" value="1"/>
</dbReference>
<feature type="binding site" evidence="6">
    <location>
        <position position="123"/>
    </location>
    <ligand>
        <name>(6S)-5-formyl-5,6,7,8-tetrahydrofolate</name>
        <dbReference type="ChEBI" id="CHEBI:57457"/>
    </ligand>
</feature>
<reference evidence="10 11" key="1">
    <citation type="submission" date="2020-08" db="EMBL/GenBank/DDBJ databases">
        <title>Genomic Encyclopedia of Type Strains, Phase IV (KMG-V): Genome sequencing to study the core and pangenomes of soil and plant-associated prokaryotes.</title>
        <authorList>
            <person name="Whitman W."/>
        </authorList>
    </citation>
    <scope>NUCLEOTIDE SEQUENCE [LARGE SCALE GENOMIC DNA]</scope>
    <source>
        <strain evidence="10 11">M8UP14</strain>
    </source>
</reference>
<dbReference type="Pfam" id="PF01926">
    <property type="entry name" value="MMR_HSR1"/>
    <property type="match status" value="1"/>
</dbReference>
<evidence type="ECO:0000256" key="2">
    <source>
        <dbReference type="ARBA" id="ARBA00022694"/>
    </source>
</evidence>
<dbReference type="Gene3D" id="3.40.50.300">
    <property type="entry name" value="P-loop containing nucleotide triphosphate hydrolases"/>
    <property type="match status" value="1"/>
</dbReference>
<gene>
    <name evidence="6" type="primary">mnmE</name>
    <name evidence="6" type="synonym">trmE</name>
    <name evidence="10" type="ORF">HDF16_001854</name>
</gene>
<dbReference type="GO" id="GO:0005737">
    <property type="term" value="C:cytoplasm"/>
    <property type="evidence" value="ECO:0007669"/>
    <property type="project" value="UniProtKB-SubCell"/>
</dbReference>
<dbReference type="PROSITE" id="PS51709">
    <property type="entry name" value="G_TRME"/>
    <property type="match status" value="1"/>
</dbReference>
<protein>
    <recommendedName>
        <fullName evidence="6">tRNA modification GTPase MnmE</fullName>
        <ecNumber evidence="6">3.6.-.-</ecNumber>
    </recommendedName>
</protein>
<dbReference type="CDD" id="cd14858">
    <property type="entry name" value="TrmE_N"/>
    <property type="match status" value="1"/>
</dbReference>
<keyword evidence="5 6" id="KW-0342">GTP-binding</keyword>
<feature type="binding site" evidence="6">
    <location>
        <begin position="229"/>
        <end position="234"/>
    </location>
    <ligand>
        <name>GTP</name>
        <dbReference type="ChEBI" id="CHEBI:37565"/>
    </ligand>
</feature>
<dbReference type="InterPro" id="IPR025867">
    <property type="entry name" value="MnmE_helical"/>
</dbReference>